<gene>
    <name evidence="7" type="ORF">HYH03_008781</name>
</gene>
<evidence type="ECO:0000256" key="4">
    <source>
        <dbReference type="ARBA" id="ARBA00022679"/>
    </source>
</evidence>
<comment type="cofactor">
    <cofactor evidence="1">
        <name>pyridoxal 5'-phosphate</name>
        <dbReference type="ChEBI" id="CHEBI:597326"/>
    </cofactor>
</comment>
<evidence type="ECO:0000256" key="3">
    <source>
        <dbReference type="ARBA" id="ARBA00022576"/>
    </source>
</evidence>
<dbReference type="Proteomes" id="UP000612055">
    <property type="component" value="Unassembled WGS sequence"/>
</dbReference>
<dbReference type="EMBL" id="JAEHOE010000041">
    <property type="protein sequence ID" value="KAG2492865.1"/>
    <property type="molecule type" value="Genomic_DNA"/>
</dbReference>
<accession>A0A836BXL1</accession>
<reference evidence="7" key="1">
    <citation type="journal article" date="2020" name="bioRxiv">
        <title>Comparative genomics of Chlamydomonas.</title>
        <authorList>
            <person name="Craig R.J."/>
            <person name="Hasan A.R."/>
            <person name="Ness R.W."/>
            <person name="Keightley P.D."/>
        </authorList>
    </citation>
    <scope>NUCLEOTIDE SEQUENCE</scope>
    <source>
        <strain evidence="7">CCAP 11/70</strain>
    </source>
</reference>
<dbReference type="CDD" id="cd00609">
    <property type="entry name" value="AAT_like"/>
    <property type="match status" value="1"/>
</dbReference>
<sequence length="433" mass="46651">MPPDGAAPAKPLNELFSSLPTTIFEVMSKLAMEHQSVNLGQGFPDAEGPESMKKIASAAMYDFHNQYPSLLGVPELRQAVAKHSEREQGIPVDWATETLVTVGATEGLASAFLGLINPGDEVIMFDPMYDSYTSMAKRSGATIKPVRLRLPDFSVPLDELAAAVGPATKMIMINTPHNPSGKVFTLPELEAIAALCIKHDLIALCDEVYEHLVFRGAKHVSLRSLPGMEERCVRLGSAGKTFSFTAWKVGWMSGPARLLNPIIKAHQFLVFTVPSSLQRAVAHGLDSEAEFYHSLGPSLEAKRQLLEAQLEGLGFELLPAHGAYFLVADVSKFLRPGEDDVGFAPSFPSSCAPGRTTKFLRPGEDDVGFAKRLTVEGGVTTIPISGFYVGPSPPTHLVRFCYCKEDAKLKAAGERLRAYLGPGGKGCPEPASA</sequence>
<dbReference type="Gene3D" id="3.90.1150.10">
    <property type="entry name" value="Aspartate Aminotransferase, domain 1"/>
    <property type="match status" value="1"/>
</dbReference>
<dbReference type="InterPro" id="IPR015422">
    <property type="entry name" value="PyrdxlP-dep_Trfase_small"/>
</dbReference>
<dbReference type="SUPFAM" id="SSF53383">
    <property type="entry name" value="PLP-dependent transferases"/>
    <property type="match status" value="1"/>
</dbReference>
<evidence type="ECO:0000259" key="6">
    <source>
        <dbReference type="Pfam" id="PF00155"/>
    </source>
</evidence>
<keyword evidence="3" id="KW-0032">Aminotransferase</keyword>
<protein>
    <recommendedName>
        <fullName evidence="6">Aminotransferase class I/classII large domain-containing protein</fullName>
    </recommendedName>
</protein>
<dbReference type="InterPro" id="IPR004839">
    <property type="entry name" value="Aminotransferase_I/II_large"/>
</dbReference>
<dbReference type="PANTHER" id="PTHR43807:SF20">
    <property type="entry name" value="FI04487P"/>
    <property type="match status" value="1"/>
</dbReference>
<keyword evidence="4" id="KW-0808">Transferase</keyword>
<dbReference type="OrthoDB" id="2414662at2759"/>
<organism evidence="7 8">
    <name type="scientific">Edaphochlamys debaryana</name>
    <dbReference type="NCBI Taxonomy" id="47281"/>
    <lineage>
        <taxon>Eukaryota</taxon>
        <taxon>Viridiplantae</taxon>
        <taxon>Chlorophyta</taxon>
        <taxon>core chlorophytes</taxon>
        <taxon>Chlorophyceae</taxon>
        <taxon>CS clade</taxon>
        <taxon>Chlamydomonadales</taxon>
        <taxon>Chlamydomonadales incertae sedis</taxon>
        <taxon>Edaphochlamys</taxon>
    </lineage>
</organism>
<dbReference type="PANTHER" id="PTHR43807">
    <property type="entry name" value="FI04487P"/>
    <property type="match status" value="1"/>
</dbReference>
<comment type="caution">
    <text evidence="7">The sequence shown here is derived from an EMBL/GenBank/DDBJ whole genome shotgun (WGS) entry which is preliminary data.</text>
</comment>
<dbReference type="EMBL" id="JAEHOE010000041">
    <property type="protein sequence ID" value="KAG2492866.1"/>
    <property type="molecule type" value="Genomic_DNA"/>
</dbReference>
<dbReference type="Gene3D" id="3.40.640.10">
    <property type="entry name" value="Type I PLP-dependent aspartate aminotransferase-like (Major domain)"/>
    <property type="match status" value="1"/>
</dbReference>
<dbReference type="GO" id="GO:0030170">
    <property type="term" value="F:pyridoxal phosphate binding"/>
    <property type="evidence" value="ECO:0007669"/>
    <property type="project" value="InterPro"/>
</dbReference>
<evidence type="ECO:0000313" key="8">
    <source>
        <dbReference type="Proteomes" id="UP000612055"/>
    </source>
</evidence>
<evidence type="ECO:0000256" key="1">
    <source>
        <dbReference type="ARBA" id="ARBA00001933"/>
    </source>
</evidence>
<dbReference type="InterPro" id="IPR051326">
    <property type="entry name" value="Kynurenine-oxoglutarate_AT"/>
</dbReference>
<dbReference type="Pfam" id="PF00155">
    <property type="entry name" value="Aminotran_1_2"/>
    <property type="match status" value="1"/>
</dbReference>
<dbReference type="FunFam" id="3.40.640.10:FF:000024">
    <property type="entry name" value="Kynurenine--oxoglutarate transaminase 3"/>
    <property type="match status" value="1"/>
</dbReference>
<evidence type="ECO:0000256" key="2">
    <source>
        <dbReference type="ARBA" id="ARBA00007441"/>
    </source>
</evidence>
<dbReference type="GO" id="GO:0016212">
    <property type="term" value="F:kynurenine-oxoglutarate transaminase activity"/>
    <property type="evidence" value="ECO:0007669"/>
    <property type="project" value="TreeGrafter"/>
</dbReference>
<keyword evidence="5" id="KW-0663">Pyridoxal phosphate</keyword>
<name>A0A836BXL1_9CHLO</name>
<dbReference type="InterPro" id="IPR015421">
    <property type="entry name" value="PyrdxlP-dep_Trfase_major"/>
</dbReference>
<evidence type="ECO:0000256" key="5">
    <source>
        <dbReference type="ARBA" id="ARBA00022898"/>
    </source>
</evidence>
<proteinExistence type="inferred from homology"/>
<keyword evidence="8" id="KW-1185">Reference proteome</keyword>
<evidence type="ECO:0000313" key="7">
    <source>
        <dbReference type="EMBL" id="KAG2492866.1"/>
    </source>
</evidence>
<dbReference type="AlphaFoldDB" id="A0A836BXL1"/>
<comment type="similarity">
    <text evidence="2">Belongs to the class-I pyridoxal-phosphate-dependent aminotransferase family.</text>
</comment>
<dbReference type="InterPro" id="IPR015424">
    <property type="entry name" value="PyrdxlP-dep_Trfase"/>
</dbReference>
<dbReference type="GO" id="GO:0005737">
    <property type="term" value="C:cytoplasm"/>
    <property type="evidence" value="ECO:0007669"/>
    <property type="project" value="TreeGrafter"/>
</dbReference>
<feature type="domain" description="Aminotransferase class I/classII large" evidence="6">
    <location>
        <begin position="37"/>
        <end position="415"/>
    </location>
</feature>